<accession>B3PR62</accession>
<dbReference type="KEGG" id="rec:RHECIAT_CH0004288"/>
<name>B3PR62_RHIE6</name>
<organism evidence="1 2">
    <name type="scientific">Rhizobium etli (strain CIAT 652)</name>
    <dbReference type="NCBI Taxonomy" id="491916"/>
    <lineage>
        <taxon>Bacteria</taxon>
        <taxon>Pseudomonadati</taxon>
        <taxon>Pseudomonadota</taxon>
        <taxon>Alphaproteobacteria</taxon>
        <taxon>Hyphomicrobiales</taxon>
        <taxon>Rhizobiaceae</taxon>
        <taxon>Rhizobium/Agrobacterium group</taxon>
        <taxon>Rhizobium</taxon>
    </lineage>
</organism>
<dbReference type="AlphaFoldDB" id="B3PR62"/>
<sequence>MHLRKREWWDATKGYLNRRLTEYSGFSRGRIKPKALSLSAGKSEPHQQHRTADCVKIAHIFQHQGLATEFLADYIPRQFALAFY</sequence>
<reference evidence="1 2" key="1">
    <citation type="submission" date="2008-04" db="EMBL/GenBank/DDBJ databases">
        <title>Genome diversity and DNA divergence of Rhizobium etli.</title>
        <authorList>
            <person name="Gonzalez V."/>
            <person name="Acosta J.L."/>
            <person name="Santamaria R.I."/>
            <person name="Bustos P."/>
            <person name="Hernandez-Gonzalez I.L."/>
            <person name="Fernandez J.L."/>
            <person name="Diaz R."/>
            <person name="Flores M."/>
            <person name="Mora J."/>
            <person name="Palacios R."/>
            <person name="Davila G."/>
        </authorList>
    </citation>
    <scope>NUCLEOTIDE SEQUENCE [LARGE SCALE GENOMIC DNA]</scope>
    <source>
        <strain evidence="1 2">CIAT 652</strain>
    </source>
</reference>
<dbReference type="EMBL" id="CP001074">
    <property type="protein sequence ID" value="ACE93216.1"/>
    <property type="molecule type" value="Genomic_DNA"/>
</dbReference>
<proteinExistence type="predicted"/>
<evidence type="ECO:0000313" key="1">
    <source>
        <dbReference type="EMBL" id="ACE93216.1"/>
    </source>
</evidence>
<evidence type="ECO:0000313" key="2">
    <source>
        <dbReference type="Proteomes" id="UP000008817"/>
    </source>
</evidence>
<gene>
    <name evidence="1" type="ordered locus">RHECIAT_CH0004288</name>
</gene>
<protein>
    <submittedName>
        <fullName evidence="1">Uncharacterized protein</fullName>
    </submittedName>
</protein>
<dbReference type="Proteomes" id="UP000008817">
    <property type="component" value="Chromosome"/>
</dbReference>
<dbReference type="HOGENOM" id="CLU_2525189_0_0_5"/>